<name>A0A2I0JIK4_PUNGR</name>
<proteinExistence type="predicted"/>
<reference evidence="2 3" key="1">
    <citation type="submission" date="2017-11" db="EMBL/GenBank/DDBJ databases">
        <title>De-novo sequencing of pomegranate (Punica granatum L.) genome.</title>
        <authorList>
            <person name="Akparov Z."/>
            <person name="Amiraslanov A."/>
            <person name="Hajiyeva S."/>
            <person name="Abbasov M."/>
            <person name="Kaur K."/>
            <person name="Hamwieh A."/>
            <person name="Solovyev V."/>
            <person name="Salamov A."/>
            <person name="Braich B."/>
            <person name="Kosarev P."/>
            <person name="Mahmoud A."/>
            <person name="Hajiyev E."/>
            <person name="Babayeva S."/>
            <person name="Izzatullayeva V."/>
            <person name="Mammadov A."/>
            <person name="Mammadov A."/>
            <person name="Sharifova S."/>
            <person name="Ojaghi J."/>
            <person name="Eynullazada K."/>
            <person name="Bayramov B."/>
            <person name="Abdulazimova A."/>
            <person name="Shahmuradov I."/>
        </authorList>
    </citation>
    <scope>NUCLEOTIDE SEQUENCE [LARGE SCALE GENOMIC DNA]</scope>
    <source>
        <strain evidence="3">cv. AG2017</strain>
        <tissue evidence="2">Leaf</tissue>
    </source>
</reference>
<dbReference type="Proteomes" id="UP000233551">
    <property type="component" value="Unassembled WGS sequence"/>
</dbReference>
<feature type="region of interest" description="Disordered" evidence="1">
    <location>
        <begin position="1"/>
        <end position="50"/>
    </location>
</feature>
<organism evidence="2 3">
    <name type="scientific">Punica granatum</name>
    <name type="common">Pomegranate</name>
    <dbReference type="NCBI Taxonomy" id="22663"/>
    <lineage>
        <taxon>Eukaryota</taxon>
        <taxon>Viridiplantae</taxon>
        <taxon>Streptophyta</taxon>
        <taxon>Embryophyta</taxon>
        <taxon>Tracheophyta</taxon>
        <taxon>Spermatophyta</taxon>
        <taxon>Magnoliopsida</taxon>
        <taxon>eudicotyledons</taxon>
        <taxon>Gunneridae</taxon>
        <taxon>Pentapetalae</taxon>
        <taxon>rosids</taxon>
        <taxon>malvids</taxon>
        <taxon>Myrtales</taxon>
        <taxon>Lythraceae</taxon>
        <taxon>Punica</taxon>
    </lineage>
</organism>
<gene>
    <name evidence="2" type="ORF">CRG98_023872</name>
</gene>
<evidence type="ECO:0000313" key="2">
    <source>
        <dbReference type="EMBL" id="PKI55740.1"/>
    </source>
</evidence>
<dbReference type="EMBL" id="PGOL01001680">
    <property type="protein sequence ID" value="PKI55740.1"/>
    <property type="molecule type" value="Genomic_DNA"/>
</dbReference>
<evidence type="ECO:0000313" key="3">
    <source>
        <dbReference type="Proteomes" id="UP000233551"/>
    </source>
</evidence>
<accession>A0A2I0JIK4</accession>
<comment type="caution">
    <text evidence="2">The sequence shown here is derived from an EMBL/GenBank/DDBJ whole genome shotgun (WGS) entry which is preliminary data.</text>
</comment>
<evidence type="ECO:0000256" key="1">
    <source>
        <dbReference type="SAM" id="MobiDB-lite"/>
    </source>
</evidence>
<protein>
    <submittedName>
        <fullName evidence="2">Uncharacterized protein</fullName>
    </submittedName>
</protein>
<sequence length="119" mass="13442">MPVRSRSTTAKHRRRPELSPTPSRAVVAASRGENRRSRRHRRRPPQIPTAFQLTGLGPILVSQVQPRNLAHSAQRSSPVQQLFRAVLPSGGQSDPVRSDPIHPEIFFILQRSPSTFRNR</sequence>
<keyword evidence="3" id="KW-1185">Reference proteome</keyword>
<dbReference type="AlphaFoldDB" id="A0A2I0JIK4"/>